<keyword evidence="2 12" id="KW-0004">4Fe-4S</keyword>
<dbReference type="PANTHER" id="PTHR22960">
    <property type="entry name" value="MOLYBDOPTERIN COFACTOR SYNTHESIS PROTEIN A"/>
    <property type="match status" value="1"/>
</dbReference>
<accession>A0A7X3MK44</accession>
<dbReference type="GO" id="GO:0061798">
    <property type="term" value="F:GTP 3',8'-cyclase activity"/>
    <property type="evidence" value="ECO:0007669"/>
    <property type="project" value="UniProtKB-UniRule"/>
</dbReference>
<evidence type="ECO:0000313" key="14">
    <source>
        <dbReference type="EMBL" id="MXP77896.1"/>
    </source>
</evidence>
<dbReference type="Gene3D" id="3.20.20.70">
    <property type="entry name" value="Aldolase class I"/>
    <property type="match status" value="1"/>
</dbReference>
<dbReference type="GO" id="GO:0061799">
    <property type="term" value="F:cyclic pyranopterin monophosphate synthase activity"/>
    <property type="evidence" value="ECO:0007669"/>
    <property type="project" value="TreeGrafter"/>
</dbReference>
<feature type="domain" description="Radical SAM core" evidence="13">
    <location>
        <begin position="4"/>
        <end position="235"/>
    </location>
</feature>
<evidence type="ECO:0000256" key="8">
    <source>
        <dbReference type="ARBA" id="ARBA00023134"/>
    </source>
</evidence>
<evidence type="ECO:0000256" key="11">
    <source>
        <dbReference type="ARBA" id="ARBA00048697"/>
    </source>
</evidence>
<sequence>MRDSLGREIDYMRISVTDRCNLRCRYCMPEGIALSPARELLTFEEIELVSQAAAELGIRRFKITGGEPLVRRGCPKLIGRLRRIPKVEQVTLTTNGVLLGDFLDELLENGLDGVNISLDTLNADLYQQITGLDELERVREGIYKAVESGLRVKINTVLQRGVNDSEWEALTGFAREIPVDVRFIELMPIGFGEKQKGVDGNEILSMLRKKYPQMEKDDRIHGNGPAVYYRIPGFEGCVGFICAVHRKFCASCNRIRLTAKGELKPCLCYGDCVDLRRVVREGAYQEIKGAIWEAVIRKPKMHCFETEEGVTECRRMVEIGG</sequence>
<dbReference type="Pfam" id="PF04055">
    <property type="entry name" value="Radical_SAM"/>
    <property type="match status" value="1"/>
</dbReference>
<comment type="function">
    <text evidence="12">Catalyzes the cyclization of GTP to (8S)-3',8-cyclo-7,8-dihydroguanosine 5'-triphosphate.</text>
</comment>
<evidence type="ECO:0000313" key="15">
    <source>
        <dbReference type="Proteomes" id="UP000460412"/>
    </source>
</evidence>
<keyword evidence="9 12" id="KW-0501">Molybdenum cofactor biosynthesis</keyword>
<feature type="binding site" evidence="12">
    <location>
        <position position="249"/>
    </location>
    <ligand>
        <name>[4Fe-4S] cluster</name>
        <dbReference type="ChEBI" id="CHEBI:49883"/>
        <label>2</label>
        <note>4Fe-4S-substrate</note>
    </ligand>
</feature>
<evidence type="ECO:0000256" key="7">
    <source>
        <dbReference type="ARBA" id="ARBA00023014"/>
    </source>
</evidence>
<name>A0A7X3MK44_9FIRM</name>
<evidence type="ECO:0000256" key="4">
    <source>
        <dbReference type="ARBA" id="ARBA00022723"/>
    </source>
</evidence>
<protein>
    <recommendedName>
        <fullName evidence="1 12">GTP 3',8-cyclase</fullName>
        <ecNumber evidence="1 12">4.1.99.22</ecNumber>
    </recommendedName>
    <alternativeName>
        <fullName evidence="12">Molybdenum cofactor biosynthesis protein A</fullName>
    </alternativeName>
</protein>
<comment type="catalytic activity">
    <reaction evidence="11 12">
        <text>GTP + AH2 + S-adenosyl-L-methionine = (8S)-3',8-cyclo-7,8-dihydroguanosine 5'-triphosphate + 5'-deoxyadenosine + L-methionine + A + H(+)</text>
        <dbReference type="Rhea" id="RHEA:49576"/>
        <dbReference type="ChEBI" id="CHEBI:13193"/>
        <dbReference type="ChEBI" id="CHEBI:15378"/>
        <dbReference type="ChEBI" id="CHEBI:17319"/>
        <dbReference type="ChEBI" id="CHEBI:17499"/>
        <dbReference type="ChEBI" id="CHEBI:37565"/>
        <dbReference type="ChEBI" id="CHEBI:57844"/>
        <dbReference type="ChEBI" id="CHEBI:59789"/>
        <dbReference type="ChEBI" id="CHEBI:131766"/>
        <dbReference type="EC" id="4.1.99.22"/>
    </reaction>
</comment>
<keyword evidence="15" id="KW-1185">Reference proteome</keyword>
<dbReference type="AlphaFoldDB" id="A0A7X3MK44"/>
<dbReference type="GO" id="GO:1904047">
    <property type="term" value="F:S-adenosyl-L-methionine binding"/>
    <property type="evidence" value="ECO:0007669"/>
    <property type="project" value="UniProtKB-UniRule"/>
</dbReference>
<dbReference type="PROSITE" id="PS01305">
    <property type="entry name" value="MOAA_NIFB_PQQE"/>
    <property type="match status" value="1"/>
</dbReference>
<dbReference type="InterPro" id="IPR013483">
    <property type="entry name" value="MoaA"/>
</dbReference>
<dbReference type="InterPro" id="IPR050105">
    <property type="entry name" value="MoCo_biosynth_MoaA/MoaC"/>
</dbReference>
<dbReference type="NCBIfam" id="TIGR02666">
    <property type="entry name" value="moaA"/>
    <property type="match status" value="1"/>
</dbReference>
<feature type="binding site" evidence="12">
    <location>
        <begin position="254"/>
        <end position="256"/>
    </location>
    <ligand>
        <name>GTP</name>
        <dbReference type="ChEBI" id="CHEBI:37565"/>
    </ligand>
</feature>
<feature type="binding site" evidence="12">
    <location>
        <position position="153"/>
    </location>
    <ligand>
        <name>GTP</name>
        <dbReference type="ChEBI" id="CHEBI:37565"/>
    </ligand>
</feature>
<feature type="binding site" evidence="12">
    <location>
        <position position="27"/>
    </location>
    <ligand>
        <name>[4Fe-4S] cluster</name>
        <dbReference type="ChEBI" id="CHEBI:49883"/>
        <label>1</label>
        <note>4Fe-4S-S-AdoMet</note>
    </ligand>
</feature>
<keyword evidence="4 12" id="KW-0479">Metal-binding</keyword>
<dbReference type="GO" id="GO:0051539">
    <property type="term" value="F:4 iron, 4 sulfur cluster binding"/>
    <property type="evidence" value="ECO:0007669"/>
    <property type="project" value="UniProtKB-UniRule"/>
</dbReference>
<dbReference type="UniPathway" id="UPA00344"/>
<reference evidence="14 15" key="1">
    <citation type="submission" date="2019-12" db="EMBL/GenBank/DDBJ databases">
        <title>Sporaefaciens musculi gen. nov., sp. nov., a novel bacterium isolated from the caecum of an obese mouse.</title>
        <authorList>
            <person name="Rasmussen T.S."/>
            <person name="Streidl T."/>
            <person name="Hitch T.C.A."/>
            <person name="Wortmann E."/>
            <person name="Deptula P."/>
            <person name="Hansen M."/>
            <person name="Nielsen D.S."/>
            <person name="Clavel T."/>
            <person name="Vogensen F.K."/>
        </authorList>
    </citation>
    <scope>NUCLEOTIDE SEQUENCE [LARGE SCALE GENOMIC DNA]</scope>
    <source>
        <strain evidence="14 15">WCA-9-b2</strain>
    </source>
</reference>
<feature type="binding site" evidence="12">
    <location>
        <position position="93"/>
    </location>
    <ligand>
        <name>GTP</name>
        <dbReference type="ChEBI" id="CHEBI:37565"/>
    </ligand>
</feature>
<feature type="binding site" evidence="12">
    <location>
        <position position="117"/>
    </location>
    <ligand>
        <name>S-adenosyl-L-methionine</name>
        <dbReference type="ChEBI" id="CHEBI:59789"/>
    </ligand>
</feature>
<comment type="caution">
    <text evidence="14">The sequence shown here is derived from an EMBL/GenBank/DDBJ whole genome shotgun (WGS) entry which is preliminary data.</text>
</comment>
<dbReference type="InterPro" id="IPR006638">
    <property type="entry name" value="Elp3/MiaA/NifB-like_rSAM"/>
</dbReference>
<dbReference type="SFLD" id="SFLDS00029">
    <property type="entry name" value="Radical_SAM"/>
    <property type="match status" value="1"/>
</dbReference>
<evidence type="ECO:0000256" key="1">
    <source>
        <dbReference type="ARBA" id="ARBA00012167"/>
    </source>
</evidence>
<keyword evidence="3 12" id="KW-0949">S-adenosyl-L-methionine</keyword>
<evidence type="ECO:0000256" key="6">
    <source>
        <dbReference type="ARBA" id="ARBA00023004"/>
    </source>
</evidence>
<dbReference type="EMBL" id="WUQX01000001">
    <property type="protein sequence ID" value="MXP77896.1"/>
    <property type="molecule type" value="Genomic_DNA"/>
</dbReference>
<dbReference type="GO" id="GO:0005525">
    <property type="term" value="F:GTP binding"/>
    <property type="evidence" value="ECO:0007669"/>
    <property type="project" value="UniProtKB-UniRule"/>
</dbReference>
<evidence type="ECO:0000256" key="3">
    <source>
        <dbReference type="ARBA" id="ARBA00022691"/>
    </source>
</evidence>
<dbReference type="CDD" id="cd01335">
    <property type="entry name" value="Radical_SAM"/>
    <property type="match status" value="1"/>
</dbReference>
<dbReference type="SFLD" id="SFLDG01386">
    <property type="entry name" value="main_SPASM_domain-containing"/>
    <property type="match status" value="1"/>
</dbReference>
<comment type="caution">
    <text evidence="12">Lacks conserved residue(s) required for the propagation of feature annotation.</text>
</comment>
<comment type="pathway">
    <text evidence="12">Cofactor biosynthesis; molybdopterin biosynthesis.</text>
</comment>
<dbReference type="SFLD" id="SFLDG01067">
    <property type="entry name" value="SPASM/twitch_domain_containing"/>
    <property type="match status" value="1"/>
</dbReference>
<evidence type="ECO:0000259" key="13">
    <source>
        <dbReference type="PROSITE" id="PS51918"/>
    </source>
</evidence>
<dbReference type="InterPro" id="IPR058240">
    <property type="entry name" value="rSAM_sf"/>
</dbReference>
<feature type="binding site" evidence="12">
    <location>
        <position position="26"/>
    </location>
    <ligand>
        <name>S-adenosyl-L-methionine</name>
        <dbReference type="ChEBI" id="CHEBI:59789"/>
    </ligand>
</feature>
<comment type="similarity">
    <text evidence="12">Belongs to the radical SAM superfamily. MoaA family.</text>
</comment>
<keyword evidence="6 12" id="KW-0408">Iron</keyword>
<evidence type="ECO:0000256" key="12">
    <source>
        <dbReference type="HAMAP-Rule" id="MF_01225"/>
    </source>
</evidence>
<evidence type="ECO:0000256" key="10">
    <source>
        <dbReference type="ARBA" id="ARBA00023239"/>
    </source>
</evidence>
<dbReference type="InterPro" id="IPR007197">
    <property type="entry name" value="rSAM"/>
</dbReference>
<dbReference type="CDD" id="cd21117">
    <property type="entry name" value="Twitch_MoaA"/>
    <property type="match status" value="1"/>
</dbReference>
<gene>
    <name evidence="12 14" type="primary">moaA</name>
    <name evidence="14" type="ORF">GN277_21845</name>
</gene>
<dbReference type="EC" id="4.1.99.22" evidence="1 12"/>
<dbReference type="GO" id="GO:0006777">
    <property type="term" value="P:Mo-molybdopterin cofactor biosynthetic process"/>
    <property type="evidence" value="ECO:0007669"/>
    <property type="project" value="UniProtKB-UniRule"/>
</dbReference>
<keyword evidence="8 12" id="KW-0342">GTP-binding</keyword>
<dbReference type="GO" id="GO:0046872">
    <property type="term" value="F:metal ion binding"/>
    <property type="evidence" value="ECO:0007669"/>
    <property type="project" value="UniProtKB-KW"/>
</dbReference>
<dbReference type="Pfam" id="PF06463">
    <property type="entry name" value="Mob_synth_C"/>
    <property type="match status" value="1"/>
</dbReference>
<dbReference type="Proteomes" id="UP000460412">
    <property type="component" value="Unassembled WGS sequence"/>
</dbReference>
<proteinExistence type="inferred from homology"/>
<keyword evidence="5 12" id="KW-0547">Nucleotide-binding</keyword>
<evidence type="ECO:0000256" key="2">
    <source>
        <dbReference type="ARBA" id="ARBA00022485"/>
    </source>
</evidence>
<keyword evidence="10 12" id="KW-0456">Lyase</keyword>
<dbReference type="SUPFAM" id="SSF102114">
    <property type="entry name" value="Radical SAM enzymes"/>
    <property type="match status" value="1"/>
</dbReference>
<feature type="binding site" evidence="12">
    <location>
        <position position="24"/>
    </location>
    <ligand>
        <name>[4Fe-4S] cluster</name>
        <dbReference type="ChEBI" id="CHEBI:49883"/>
        <label>1</label>
        <note>4Fe-4S-S-AdoMet</note>
    </ligand>
</feature>
<keyword evidence="7 12" id="KW-0411">Iron-sulfur</keyword>
<dbReference type="InterPro" id="IPR040064">
    <property type="entry name" value="MoaA-like"/>
</dbReference>
<dbReference type="PROSITE" id="PS51918">
    <property type="entry name" value="RADICAL_SAM"/>
    <property type="match status" value="1"/>
</dbReference>
<comment type="subunit">
    <text evidence="12">Monomer and homodimer.</text>
</comment>
<evidence type="ECO:0000256" key="5">
    <source>
        <dbReference type="ARBA" id="ARBA00022741"/>
    </source>
</evidence>
<feature type="binding site" evidence="12">
    <location>
        <position position="252"/>
    </location>
    <ligand>
        <name>[4Fe-4S] cluster</name>
        <dbReference type="ChEBI" id="CHEBI:49883"/>
        <label>2</label>
        <note>4Fe-4S-substrate</note>
    </ligand>
</feature>
<dbReference type="InterPro" id="IPR000385">
    <property type="entry name" value="MoaA_NifB_PqqE_Fe-S-bd_CS"/>
</dbReference>
<evidence type="ECO:0000256" key="9">
    <source>
        <dbReference type="ARBA" id="ARBA00023150"/>
    </source>
</evidence>
<comment type="cofactor">
    <cofactor evidence="12">
        <name>[4Fe-4S] cluster</name>
        <dbReference type="ChEBI" id="CHEBI:49883"/>
    </cofactor>
    <text evidence="12">Binds 2 [4Fe-4S] clusters. Binds 1 [4Fe-4S] cluster coordinated with 3 cysteines and an exchangeable S-adenosyl-L-methionine and 1 [4Fe-4S] cluster coordinated with 3 cysteines and the GTP-derived substrate.</text>
</comment>
<dbReference type="RefSeq" id="WP_159753675.1">
    <property type="nucleotide sequence ID" value="NZ_WUQX01000001.1"/>
</dbReference>
<feature type="binding site" evidence="12">
    <location>
        <position position="20"/>
    </location>
    <ligand>
        <name>[4Fe-4S] cluster</name>
        <dbReference type="ChEBI" id="CHEBI:49883"/>
        <label>1</label>
        <note>4Fe-4S-S-AdoMet</note>
    </ligand>
</feature>
<dbReference type="HAMAP" id="MF_01225_B">
    <property type="entry name" value="MoaA_B"/>
    <property type="match status" value="1"/>
</dbReference>
<dbReference type="InterPro" id="IPR010505">
    <property type="entry name" value="MoaA_twitch"/>
</dbReference>
<dbReference type="SMART" id="SM00729">
    <property type="entry name" value="Elp3"/>
    <property type="match status" value="1"/>
</dbReference>
<feature type="binding site" evidence="12">
    <location>
        <position position="187"/>
    </location>
    <ligand>
        <name>S-adenosyl-L-methionine</name>
        <dbReference type="ChEBI" id="CHEBI:59789"/>
    </ligand>
</feature>
<dbReference type="PANTHER" id="PTHR22960:SF0">
    <property type="entry name" value="MOLYBDENUM COFACTOR BIOSYNTHESIS PROTEIN 1"/>
    <property type="match status" value="1"/>
</dbReference>
<dbReference type="InterPro" id="IPR013785">
    <property type="entry name" value="Aldolase_TIM"/>
</dbReference>
<feature type="binding site" evidence="12">
    <location>
        <position position="266"/>
    </location>
    <ligand>
        <name>[4Fe-4S] cluster</name>
        <dbReference type="ChEBI" id="CHEBI:49883"/>
        <label>2</label>
        <note>4Fe-4S-substrate</note>
    </ligand>
</feature>
<dbReference type="SFLD" id="SFLDG01383">
    <property type="entry name" value="cyclic_pyranopterin_phosphate"/>
    <property type="match status" value="1"/>
</dbReference>
<feature type="binding site" evidence="12">
    <location>
        <position position="13"/>
    </location>
    <ligand>
        <name>GTP</name>
        <dbReference type="ChEBI" id="CHEBI:37565"/>
    </ligand>
</feature>
<organism evidence="14 15">
    <name type="scientific">Sporofaciens musculi</name>
    <dbReference type="NCBI Taxonomy" id="2681861"/>
    <lineage>
        <taxon>Bacteria</taxon>
        <taxon>Bacillati</taxon>
        <taxon>Bacillota</taxon>
        <taxon>Clostridia</taxon>
        <taxon>Lachnospirales</taxon>
        <taxon>Lachnospiraceae</taxon>
        <taxon>Sporofaciens</taxon>
    </lineage>
</organism>
<feature type="binding site" evidence="12">
    <location>
        <position position="66"/>
    </location>
    <ligand>
        <name>S-adenosyl-L-methionine</name>
        <dbReference type="ChEBI" id="CHEBI:59789"/>
    </ligand>
</feature>